<dbReference type="EMBL" id="MHSS01000011">
    <property type="protein sequence ID" value="OHA47941.1"/>
    <property type="molecule type" value="Genomic_DNA"/>
</dbReference>
<evidence type="ECO:0000256" key="2">
    <source>
        <dbReference type="ARBA" id="ARBA00022448"/>
    </source>
</evidence>
<evidence type="ECO:0000259" key="8">
    <source>
        <dbReference type="Pfam" id="PF02687"/>
    </source>
</evidence>
<keyword evidence="2" id="KW-0813">Transport</keyword>
<evidence type="ECO:0000313" key="10">
    <source>
        <dbReference type="EMBL" id="OHA47941.1"/>
    </source>
</evidence>
<dbReference type="PANTHER" id="PTHR43738">
    <property type="entry name" value="ABC TRANSPORTER, MEMBRANE PROTEIN"/>
    <property type="match status" value="1"/>
</dbReference>
<dbReference type="InterPro" id="IPR025857">
    <property type="entry name" value="MacB_PCD"/>
</dbReference>
<feature type="transmembrane region" description="Helical" evidence="7">
    <location>
        <begin position="288"/>
        <end position="314"/>
    </location>
</feature>
<sequence>MPIVLIAVRNLVGEKGRFAITAGGVAFSVLLILVLVGLYQGWTVQMTRFLGNLPADFWIGQKGTRDMSHSVSLLPMDLKDKLASTSGVKSVTAFVGRQVSFELRGKESHIFLVGVDEEGVIAPYKIVTGKPRPDKGEVIVDITFARQENLKMGDMLEIAGKQLTIVGMSEGGNLLVYSYAFAQEAEVRNILKFDTLTNYFLVQTDDPSYTKLTLEENFPDVAVLERAKFLKTNADLVKDTFLPIIGVLVIIALGIGIAVIGLSIFTATIEKSQEYGVLKAIGFSDRELFAIVVLQSLLAGIVGFAAGNVFAFVVVPLAEMNVSGFLYQAGFLEIGFVFVITLLISIVAAFIPIRRIISIDPVRVFKA</sequence>
<proteinExistence type="predicted"/>
<dbReference type="PANTHER" id="PTHR43738:SF1">
    <property type="entry name" value="HEMIN TRANSPORT SYSTEM PERMEASE PROTEIN HRTB-RELATED"/>
    <property type="match status" value="1"/>
</dbReference>
<evidence type="ECO:0000256" key="3">
    <source>
        <dbReference type="ARBA" id="ARBA00022475"/>
    </source>
</evidence>
<dbReference type="InterPro" id="IPR003838">
    <property type="entry name" value="ABC3_permease_C"/>
</dbReference>
<feature type="transmembrane region" description="Helical" evidence="7">
    <location>
        <begin position="241"/>
        <end position="267"/>
    </location>
</feature>
<evidence type="ECO:0000256" key="5">
    <source>
        <dbReference type="ARBA" id="ARBA00022989"/>
    </source>
</evidence>
<dbReference type="Proteomes" id="UP000177629">
    <property type="component" value="Unassembled WGS sequence"/>
</dbReference>
<keyword evidence="5 7" id="KW-1133">Transmembrane helix</keyword>
<name>A0A1G2PJX0_9BACT</name>
<dbReference type="Pfam" id="PF02687">
    <property type="entry name" value="FtsX"/>
    <property type="match status" value="1"/>
</dbReference>
<feature type="domain" description="ABC3 transporter permease C-terminal" evidence="8">
    <location>
        <begin position="247"/>
        <end position="361"/>
    </location>
</feature>
<dbReference type="STRING" id="1802362.A2806_02610"/>
<feature type="transmembrane region" description="Helical" evidence="7">
    <location>
        <begin position="334"/>
        <end position="353"/>
    </location>
</feature>
<dbReference type="Pfam" id="PF12704">
    <property type="entry name" value="MacB_PCD"/>
    <property type="match status" value="1"/>
</dbReference>
<comment type="caution">
    <text evidence="10">The sequence shown here is derived from an EMBL/GenBank/DDBJ whole genome shotgun (WGS) entry which is preliminary data.</text>
</comment>
<dbReference type="AlphaFoldDB" id="A0A1G2PJX0"/>
<feature type="transmembrane region" description="Helical" evidence="7">
    <location>
        <begin position="18"/>
        <end position="42"/>
    </location>
</feature>
<evidence type="ECO:0000313" key="11">
    <source>
        <dbReference type="Proteomes" id="UP000177629"/>
    </source>
</evidence>
<dbReference type="InterPro" id="IPR051125">
    <property type="entry name" value="ABC-4/HrtB_transporter"/>
</dbReference>
<evidence type="ECO:0000256" key="6">
    <source>
        <dbReference type="ARBA" id="ARBA00023136"/>
    </source>
</evidence>
<keyword evidence="3" id="KW-1003">Cell membrane</keyword>
<evidence type="ECO:0000256" key="4">
    <source>
        <dbReference type="ARBA" id="ARBA00022692"/>
    </source>
</evidence>
<organism evidence="10 11">
    <name type="scientific">Candidatus Terrybacteria bacterium RIFCSPHIGHO2_01_FULL_48_17</name>
    <dbReference type="NCBI Taxonomy" id="1802362"/>
    <lineage>
        <taxon>Bacteria</taxon>
        <taxon>Candidatus Terryibacteriota</taxon>
    </lineage>
</organism>
<evidence type="ECO:0000259" key="9">
    <source>
        <dbReference type="Pfam" id="PF12704"/>
    </source>
</evidence>
<protein>
    <recommendedName>
        <fullName evidence="12">ABC3 transporter permease protein domain-containing protein</fullName>
    </recommendedName>
</protein>
<keyword evidence="4 7" id="KW-0812">Transmembrane</keyword>
<evidence type="ECO:0008006" key="12">
    <source>
        <dbReference type="Google" id="ProtNLM"/>
    </source>
</evidence>
<comment type="subcellular location">
    <subcellularLocation>
        <location evidence="1">Cell membrane</location>
        <topology evidence="1">Multi-pass membrane protein</topology>
    </subcellularLocation>
</comment>
<gene>
    <name evidence="10" type="ORF">A2806_02610</name>
</gene>
<feature type="domain" description="MacB-like periplasmic core" evidence="9">
    <location>
        <begin position="19"/>
        <end position="207"/>
    </location>
</feature>
<dbReference type="GO" id="GO:0005886">
    <property type="term" value="C:plasma membrane"/>
    <property type="evidence" value="ECO:0007669"/>
    <property type="project" value="UniProtKB-SubCell"/>
</dbReference>
<reference evidence="10 11" key="1">
    <citation type="journal article" date="2016" name="Nat. Commun.">
        <title>Thousands of microbial genomes shed light on interconnected biogeochemical processes in an aquifer system.</title>
        <authorList>
            <person name="Anantharaman K."/>
            <person name="Brown C.T."/>
            <person name="Hug L.A."/>
            <person name="Sharon I."/>
            <person name="Castelle C.J."/>
            <person name="Probst A.J."/>
            <person name="Thomas B.C."/>
            <person name="Singh A."/>
            <person name="Wilkins M.J."/>
            <person name="Karaoz U."/>
            <person name="Brodie E.L."/>
            <person name="Williams K.H."/>
            <person name="Hubbard S.S."/>
            <person name="Banfield J.F."/>
        </authorList>
    </citation>
    <scope>NUCLEOTIDE SEQUENCE [LARGE SCALE GENOMIC DNA]</scope>
</reference>
<evidence type="ECO:0000256" key="7">
    <source>
        <dbReference type="SAM" id="Phobius"/>
    </source>
</evidence>
<evidence type="ECO:0000256" key="1">
    <source>
        <dbReference type="ARBA" id="ARBA00004651"/>
    </source>
</evidence>
<accession>A0A1G2PJX0</accession>
<keyword evidence="6 7" id="KW-0472">Membrane</keyword>